<keyword evidence="3" id="KW-0963">Cytoplasm</keyword>
<dbReference type="InterPro" id="IPR003903">
    <property type="entry name" value="UIM_dom"/>
</dbReference>
<dbReference type="Proteomes" id="UP000274922">
    <property type="component" value="Unassembled WGS sequence"/>
</dbReference>
<dbReference type="PANTHER" id="PTHR12276:SF110">
    <property type="entry name" value="EPSIN-1-RELATED"/>
    <property type="match status" value="1"/>
</dbReference>
<dbReference type="GO" id="GO:0005886">
    <property type="term" value="C:plasma membrane"/>
    <property type="evidence" value="ECO:0007669"/>
    <property type="project" value="TreeGrafter"/>
</dbReference>
<feature type="coiled-coil region" evidence="6">
    <location>
        <begin position="289"/>
        <end position="341"/>
    </location>
</feature>
<dbReference type="PROSITE" id="PS50942">
    <property type="entry name" value="ENTH"/>
    <property type="match status" value="1"/>
</dbReference>
<dbReference type="InterPro" id="IPR008942">
    <property type="entry name" value="ENTH_VHS"/>
</dbReference>
<dbReference type="CDD" id="cd16991">
    <property type="entry name" value="ENTH_Ent1_Ent2"/>
    <property type="match status" value="1"/>
</dbReference>
<evidence type="ECO:0000313" key="10">
    <source>
        <dbReference type="Proteomes" id="UP000274922"/>
    </source>
</evidence>
<dbReference type="Pfam" id="PF01417">
    <property type="entry name" value="ENTH"/>
    <property type="match status" value="1"/>
</dbReference>
<dbReference type="OrthoDB" id="4033880at2759"/>
<dbReference type="EMBL" id="ML014142">
    <property type="protein sequence ID" value="RKP02486.1"/>
    <property type="molecule type" value="Genomic_DNA"/>
</dbReference>
<feature type="region of interest" description="Disordered" evidence="7">
    <location>
        <begin position="208"/>
        <end position="232"/>
    </location>
</feature>
<evidence type="ECO:0000313" key="9">
    <source>
        <dbReference type="EMBL" id="RKP02486.1"/>
    </source>
</evidence>
<reference evidence="10" key="1">
    <citation type="journal article" date="2018" name="Nat. Microbiol.">
        <title>Leveraging single-cell genomics to expand the fungal tree of life.</title>
        <authorList>
            <person name="Ahrendt S.R."/>
            <person name="Quandt C.A."/>
            <person name="Ciobanu D."/>
            <person name="Clum A."/>
            <person name="Salamov A."/>
            <person name="Andreopoulos B."/>
            <person name="Cheng J.F."/>
            <person name="Woyke T."/>
            <person name="Pelin A."/>
            <person name="Henrissat B."/>
            <person name="Reynolds N.K."/>
            <person name="Benny G.L."/>
            <person name="Smith M.E."/>
            <person name="James T.Y."/>
            <person name="Grigoriev I.V."/>
        </authorList>
    </citation>
    <scope>NUCLEOTIDE SEQUENCE [LARGE SCALE GENOMIC DNA]</scope>
    <source>
        <strain evidence="10">ATCC 52028</strain>
    </source>
</reference>
<keyword evidence="10" id="KW-1185">Reference proteome</keyword>
<dbReference type="GO" id="GO:0005768">
    <property type="term" value="C:endosome"/>
    <property type="evidence" value="ECO:0007669"/>
    <property type="project" value="TreeGrafter"/>
</dbReference>
<keyword evidence="6" id="KW-0175">Coiled coil</keyword>
<evidence type="ECO:0000259" key="8">
    <source>
        <dbReference type="PROSITE" id="PS50942"/>
    </source>
</evidence>
<organism evidence="9 10">
    <name type="scientific">Caulochytrium protostelioides</name>
    <dbReference type="NCBI Taxonomy" id="1555241"/>
    <lineage>
        <taxon>Eukaryota</taxon>
        <taxon>Fungi</taxon>
        <taxon>Fungi incertae sedis</taxon>
        <taxon>Chytridiomycota</taxon>
        <taxon>Chytridiomycota incertae sedis</taxon>
        <taxon>Chytridiomycetes</taxon>
        <taxon>Caulochytriales</taxon>
        <taxon>Caulochytriaceae</taxon>
        <taxon>Caulochytrium</taxon>
    </lineage>
</organism>
<dbReference type="InterPro" id="IPR013809">
    <property type="entry name" value="ENTH"/>
</dbReference>
<dbReference type="GO" id="GO:0030276">
    <property type="term" value="F:clathrin binding"/>
    <property type="evidence" value="ECO:0007669"/>
    <property type="project" value="TreeGrafter"/>
</dbReference>
<keyword evidence="4" id="KW-0597">Phosphoprotein</keyword>
<feature type="region of interest" description="Disordered" evidence="7">
    <location>
        <begin position="144"/>
        <end position="192"/>
    </location>
</feature>
<dbReference type="SMART" id="SM00273">
    <property type="entry name" value="ENTH"/>
    <property type="match status" value="1"/>
</dbReference>
<evidence type="ECO:0000256" key="7">
    <source>
        <dbReference type="SAM" id="MobiDB-lite"/>
    </source>
</evidence>
<feature type="non-terminal residue" evidence="9">
    <location>
        <position position="1"/>
    </location>
</feature>
<keyword evidence="5" id="KW-0446">Lipid-binding</keyword>
<evidence type="ECO:0000256" key="3">
    <source>
        <dbReference type="ARBA" id="ARBA00022490"/>
    </source>
</evidence>
<dbReference type="GO" id="GO:0006897">
    <property type="term" value="P:endocytosis"/>
    <property type="evidence" value="ECO:0007669"/>
    <property type="project" value="TreeGrafter"/>
</dbReference>
<sequence>AMSQVGRTVMRSTKNYIKGYSDIQIKVRQATCNDPWGASGALLNEIAESSYNTRDFVEVMEVLDKRLNDHGKNWRHVFKALTVVEFLLYFGSEQVITYTKENNYIIKTLKEFQYIDDEGKDQGRNIREKSKEIAALLADEARLREERAKGKTSPRMRQGFGSMPDEPPRLRSGSGGSRGALGSASSGSVSGGGGAYYAEDAELQRALAESRRTAQAEESRRNATTKEDRDLQAAIELSEREAIQRRMEARNQMQDQPTGGSGASSNFGANQDLIDIFGQSDAQAMEALNVQQMQQNQFLQAQIQQQQLEQQRQQAAQLEALQRQQQQQQQHQQQQQQMLLQQQNQFQGLNPF</sequence>
<comment type="similarity">
    <text evidence="2">Belongs to the epsin family.</text>
</comment>
<evidence type="ECO:0000256" key="1">
    <source>
        <dbReference type="ARBA" id="ARBA00004496"/>
    </source>
</evidence>
<dbReference type="Gene3D" id="1.25.40.90">
    <property type="match status" value="1"/>
</dbReference>
<accession>A0A4P9XAV8</accession>
<dbReference type="SMART" id="SM00726">
    <property type="entry name" value="UIM"/>
    <property type="match status" value="2"/>
</dbReference>
<dbReference type="GO" id="GO:0005543">
    <property type="term" value="F:phospholipid binding"/>
    <property type="evidence" value="ECO:0007669"/>
    <property type="project" value="TreeGrafter"/>
</dbReference>
<dbReference type="AlphaFoldDB" id="A0A4P9XAV8"/>
<dbReference type="GO" id="GO:0030125">
    <property type="term" value="C:clathrin vesicle coat"/>
    <property type="evidence" value="ECO:0007669"/>
    <property type="project" value="TreeGrafter"/>
</dbReference>
<dbReference type="SUPFAM" id="SSF48464">
    <property type="entry name" value="ENTH/VHS domain"/>
    <property type="match status" value="1"/>
</dbReference>
<evidence type="ECO:0000256" key="2">
    <source>
        <dbReference type="ARBA" id="ARBA00010130"/>
    </source>
</evidence>
<feature type="non-terminal residue" evidence="9">
    <location>
        <position position="352"/>
    </location>
</feature>
<gene>
    <name evidence="9" type="ORF">CXG81DRAFT_7134</name>
</gene>
<dbReference type="STRING" id="1555241.A0A4P9XAV8"/>
<evidence type="ECO:0000256" key="6">
    <source>
        <dbReference type="SAM" id="Coils"/>
    </source>
</evidence>
<dbReference type="PANTHER" id="PTHR12276">
    <property type="entry name" value="EPSIN/ENT-RELATED"/>
    <property type="match status" value="1"/>
</dbReference>
<protein>
    <recommendedName>
        <fullName evidence="8">ENTH domain-containing protein</fullName>
    </recommendedName>
</protein>
<dbReference type="PROSITE" id="PS50330">
    <property type="entry name" value="UIM"/>
    <property type="match status" value="1"/>
</dbReference>
<evidence type="ECO:0000256" key="5">
    <source>
        <dbReference type="ARBA" id="ARBA00023121"/>
    </source>
</evidence>
<evidence type="ECO:0000256" key="4">
    <source>
        <dbReference type="ARBA" id="ARBA00022553"/>
    </source>
</evidence>
<proteinExistence type="inferred from homology"/>
<comment type="subcellular location">
    <subcellularLocation>
        <location evidence="1">Cytoplasm</location>
    </subcellularLocation>
</comment>
<feature type="domain" description="ENTH" evidence="8">
    <location>
        <begin position="15"/>
        <end position="147"/>
    </location>
</feature>
<name>A0A4P9XAV8_9FUNG</name>
<dbReference type="FunFam" id="1.25.40.90:FF:000006">
    <property type="entry name" value="Clathrin interactor 1"/>
    <property type="match status" value="1"/>
</dbReference>